<protein>
    <submittedName>
        <fullName evidence="1">Thiol-disulfide oxidoreductase DCC family protein</fullName>
    </submittedName>
</protein>
<reference evidence="2" key="1">
    <citation type="journal article" date="2019" name="Int. J. Syst. Evol. Microbiol.">
        <title>The Global Catalogue of Microorganisms (GCM) 10K type strain sequencing project: providing services to taxonomists for standard genome sequencing and annotation.</title>
        <authorList>
            <consortium name="The Broad Institute Genomics Platform"/>
            <consortium name="The Broad Institute Genome Sequencing Center for Infectious Disease"/>
            <person name="Wu L."/>
            <person name="Ma J."/>
        </authorList>
    </citation>
    <scope>NUCLEOTIDE SEQUENCE [LARGE SCALE GENOMIC DNA]</scope>
    <source>
        <strain evidence="2">CCUG 55585</strain>
    </source>
</reference>
<dbReference type="RefSeq" id="WP_386823054.1">
    <property type="nucleotide sequence ID" value="NZ_JBHTIF010000001.1"/>
</dbReference>
<comment type="caution">
    <text evidence="1">The sequence shown here is derived from an EMBL/GenBank/DDBJ whole genome shotgun (WGS) entry which is preliminary data.</text>
</comment>
<dbReference type="Proteomes" id="UP001597110">
    <property type="component" value="Unassembled WGS sequence"/>
</dbReference>
<dbReference type="InterPro" id="IPR007263">
    <property type="entry name" value="DCC1-like"/>
</dbReference>
<dbReference type="Pfam" id="PF04134">
    <property type="entry name" value="DCC1-like"/>
    <property type="match status" value="1"/>
</dbReference>
<name>A0ABW2YDY5_9GAMM</name>
<proteinExistence type="predicted"/>
<dbReference type="PANTHER" id="PTHR34290">
    <property type="entry name" value="SI:CH73-390P7.2"/>
    <property type="match status" value="1"/>
</dbReference>
<dbReference type="PROSITE" id="PS51257">
    <property type="entry name" value="PROKAR_LIPOPROTEIN"/>
    <property type="match status" value="1"/>
</dbReference>
<evidence type="ECO:0000313" key="1">
    <source>
        <dbReference type="EMBL" id="MFD0725430.1"/>
    </source>
</evidence>
<dbReference type="InterPro" id="IPR044691">
    <property type="entry name" value="DCC1_Trx"/>
</dbReference>
<dbReference type="PANTHER" id="PTHR34290:SF2">
    <property type="entry name" value="OS04G0668800 PROTEIN"/>
    <property type="match status" value="1"/>
</dbReference>
<evidence type="ECO:0000313" key="2">
    <source>
        <dbReference type="Proteomes" id="UP001597110"/>
    </source>
</evidence>
<dbReference type="EMBL" id="JBHTIF010000001">
    <property type="protein sequence ID" value="MFD0725430.1"/>
    <property type="molecule type" value="Genomic_DNA"/>
</dbReference>
<gene>
    <name evidence="1" type="ORF">ACFQ0E_07410</name>
</gene>
<organism evidence="1 2">
    <name type="scientific">Lysobacter brunescens</name>
    <dbReference type="NCBI Taxonomy" id="262323"/>
    <lineage>
        <taxon>Bacteria</taxon>
        <taxon>Pseudomonadati</taxon>
        <taxon>Pseudomonadota</taxon>
        <taxon>Gammaproteobacteria</taxon>
        <taxon>Lysobacterales</taxon>
        <taxon>Lysobacteraceae</taxon>
        <taxon>Lysobacter</taxon>
    </lineage>
</organism>
<accession>A0ABW2YDY5</accession>
<keyword evidence="2" id="KW-1185">Reference proteome</keyword>
<sequence>MSDTGKATVYYNSACPVCRSGVAAQQGAMGACEIEWIDVHANPEAVRALGIDIEAVREKLHVRDADGRVQVGTDAFGALWSRTRGLRWLARLLALPGVRSLAQRAYDAFARRLYRWNRRHGHW</sequence>